<feature type="chain" id="PRO_5001771067" description="alpha-L-fucosidase" evidence="7">
    <location>
        <begin position="21"/>
        <end position="602"/>
    </location>
</feature>
<name>A0A084AM82_STACB</name>
<evidence type="ECO:0000259" key="8">
    <source>
        <dbReference type="Pfam" id="PF01120"/>
    </source>
</evidence>
<gene>
    <name evidence="10" type="ORF">S7711_05844</name>
</gene>
<evidence type="ECO:0000313" key="10">
    <source>
        <dbReference type="EMBL" id="KEY66411.1"/>
    </source>
</evidence>
<dbReference type="Gene3D" id="2.60.40.1180">
    <property type="entry name" value="Golgi alpha-mannosidase II"/>
    <property type="match status" value="1"/>
</dbReference>
<evidence type="ECO:0000256" key="7">
    <source>
        <dbReference type="SAM" id="SignalP"/>
    </source>
</evidence>
<dbReference type="InterPro" id="IPR017853">
    <property type="entry name" value="GH"/>
</dbReference>
<comment type="similarity">
    <text evidence="2">Belongs to the glycosyl hydrolase 29 family.</text>
</comment>
<proteinExistence type="inferred from homology"/>
<dbReference type="GO" id="GO:0016139">
    <property type="term" value="P:glycoside catabolic process"/>
    <property type="evidence" value="ECO:0007669"/>
    <property type="project" value="TreeGrafter"/>
</dbReference>
<evidence type="ECO:0000256" key="4">
    <source>
        <dbReference type="ARBA" id="ARBA00022729"/>
    </source>
</evidence>
<keyword evidence="5" id="KW-0378">Hydrolase</keyword>
<organism evidence="10 11">
    <name type="scientific">Stachybotrys chartarum (strain CBS 109288 / IBT 7711)</name>
    <name type="common">Toxic black mold</name>
    <name type="synonym">Stilbospora chartarum</name>
    <dbReference type="NCBI Taxonomy" id="1280523"/>
    <lineage>
        <taxon>Eukaryota</taxon>
        <taxon>Fungi</taxon>
        <taxon>Dikarya</taxon>
        <taxon>Ascomycota</taxon>
        <taxon>Pezizomycotina</taxon>
        <taxon>Sordariomycetes</taxon>
        <taxon>Hypocreomycetidae</taxon>
        <taxon>Hypocreales</taxon>
        <taxon>Stachybotryaceae</taxon>
        <taxon>Stachybotrys</taxon>
    </lineage>
</organism>
<evidence type="ECO:0000256" key="3">
    <source>
        <dbReference type="ARBA" id="ARBA00012662"/>
    </source>
</evidence>
<dbReference type="Pfam" id="PF16757">
    <property type="entry name" value="Fucosidase_C"/>
    <property type="match status" value="1"/>
</dbReference>
<evidence type="ECO:0000313" key="11">
    <source>
        <dbReference type="Proteomes" id="UP000028045"/>
    </source>
</evidence>
<dbReference type="Proteomes" id="UP000028045">
    <property type="component" value="Unassembled WGS sequence"/>
</dbReference>
<dbReference type="Gene3D" id="3.20.20.80">
    <property type="entry name" value="Glycosidases"/>
    <property type="match status" value="1"/>
</dbReference>
<feature type="domain" description="Glycoside hydrolase family 29 N-terminal" evidence="8">
    <location>
        <begin position="18"/>
        <end position="388"/>
    </location>
</feature>
<dbReference type="InterPro" id="IPR057739">
    <property type="entry name" value="Glyco_hydro_29_N"/>
</dbReference>
<dbReference type="PRINTS" id="PR00741">
    <property type="entry name" value="GLHYDRLASE29"/>
</dbReference>
<evidence type="ECO:0000256" key="5">
    <source>
        <dbReference type="ARBA" id="ARBA00022801"/>
    </source>
</evidence>
<evidence type="ECO:0000256" key="6">
    <source>
        <dbReference type="ARBA" id="ARBA00023295"/>
    </source>
</evidence>
<dbReference type="EC" id="3.2.1.51" evidence="3"/>
<feature type="signal peptide" evidence="7">
    <location>
        <begin position="1"/>
        <end position="20"/>
    </location>
</feature>
<dbReference type="InterPro" id="IPR016286">
    <property type="entry name" value="FUC_metazoa-typ"/>
</dbReference>
<dbReference type="OrthoDB" id="6039950at2759"/>
<reference evidence="10 11" key="1">
    <citation type="journal article" date="2014" name="BMC Genomics">
        <title>Comparative genome sequencing reveals chemotype-specific gene clusters in the toxigenic black mold Stachybotrys.</title>
        <authorList>
            <person name="Semeiks J."/>
            <person name="Borek D."/>
            <person name="Otwinowski Z."/>
            <person name="Grishin N.V."/>
        </authorList>
    </citation>
    <scope>NUCLEOTIDE SEQUENCE [LARGE SCALE GENOMIC DNA]</scope>
    <source>
        <strain evidence="11">CBS 109288 / IBT 7711</strain>
    </source>
</reference>
<keyword evidence="4 7" id="KW-0732">Signal</keyword>
<dbReference type="GO" id="GO:0004560">
    <property type="term" value="F:alpha-L-fucosidase activity"/>
    <property type="evidence" value="ECO:0007669"/>
    <property type="project" value="UniProtKB-EC"/>
</dbReference>
<evidence type="ECO:0000256" key="1">
    <source>
        <dbReference type="ARBA" id="ARBA00004071"/>
    </source>
</evidence>
<dbReference type="PANTHER" id="PTHR10030">
    <property type="entry name" value="ALPHA-L-FUCOSIDASE"/>
    <property type="match status" value="1"/>
</dbReference>
<feature type="domain" description="Alpha-L-fucosidase C-terminal" evidence="9">
    <location>
        <begin position="419"/>
        <end position="506"/>
    </location>
</feature>
<protein>
    <recommendedName>
        <fullName evidence="3">alpha-L-fucosidase</fullName>
        <ecNumber evidence="3">3.2.1.51</ecNumber>
    </recommendedName>
</protein>
<dbReference type="SMART" id="SM00812">
    <property type="entry name" value="Alpha_L_fucos"/>
    <property type="match status" value="1"/>
</dbReference>
<dbReference type="InterPro" id="IPR000933">
    <property type="entry name" value="Glyco_hydro_29"/>
</dbReference>
<evidence type="ECO:0000259" key="9">
    <source>
        <dbReference type="Pfam" id="PF16757"/>
    </source>
</evidence>
<dbReference type="EMBL" id="KL648659">
    <property type="protein sequence ID" value="KEY66411.1"/>
    <property type="molecule type" value="Genomic_DNA"/>
</dbReference>
<dbReference type="Pfam" id="PF01120">
    <property type="entry name" value="Alpha_L_fucos"/>
    <property type="match status" value="1"/>
</dbReference>
<dbReference type="InterPro" id="IPR013780">
    <property type="entry name" value="Glyco_hydro_b"/>
</dbReference>
<keyword evidence="11" id="KW-1185">Reference proteome</keyword>
<dbReference type="Gene3D" id="2.60.20.10">
    <property type="entry name" value="Crystallins"/>
    <property type="match status" value="1"/>
</dbReference>
<keyword evidence="6" id="KW-0326">Glycosidase</keyword>
<dbReference type="HOGENOM" id="CLU_002934_6_0_1"/>
<dbReference type="InterPro" id="IPR031919">
    <property type="entry name" value="Fucosidase_C"/>
</dbReference>
<dbReference type="SUPFAM" id="SSF51445">
    <property type="entry name" value="(Trans)glycosidases"/>
    <property type="match status" value="1"/>
</dbReference>
<sequence>MRPSLATGAAISNLLTGAVAQGPYQPTWQSTDQHLASPEWFQDAKFGIYWHWGAFTTPQFGSEWYGRNMYLANTSEMANHVRRYGAPEQWPYHNFIDGANDLKGNHIQFHPILSSQGGSFDPASWVSLVKASGARFAGPVAEHHDGFSMWDSQVNEWNSVDRGPRLDLLRIFADLIRQNDMRLLVAMHHAFNTNGFFGGAPQQSDPSLQKLYGQLPKQQSDQLWFDKQQEIINHVQPDVIWNDFALNSPGWCQGSSTICAIAEDQRLNFLAYYFNKGVEWGKEVVTTYKHFDSGFRDTSAVADWERGGPAELTRPYWLTDDAISASSWSYTDGIRYYSSTQMIHSLLDRVSKNGNMLLNISPTTAGIVPREQQQVLRDIGAYLGRYGESVYSTRAWDIYGEGPNRAGGGSFTAPLLGNSSDIRYTRSKDNRVLYATVLGWPRNRNVRLESLGWSRGMNLSDLNSIQLLGNQAGQYINAPSWQQQADGLQISLPSQPSQSVAYVLKLNFCGNISVPQLPNGASIFPGKGLSGRGIALGEGEFTSDYLTDAGLAPGNVGILRVSSRTAVTVYSGRKFTGNVTEYKSGEHQITAGTVGSMSIASV</sequence>
<accession>A0A084AM82</accession>
<dbReference type="PANTHER" id="PTHR10030:SF37">
    <property type="entry name" value="ALPHA-L-FUCOSIDASE-RELATED"/>
    <property type="match status" value="1"/>
</dbReference>
<dbReference type="AlphaFoldDB" id="A0A084AM82"/>
<comment type="function">
    <text evidence="1">Alpha-L-fucosidase is responsible for hydrolyzing the alpha-1,6-linked fucose joined to the reducing-end N-acetylglucosamine of the carbohydrate moieties of glycoproteins.</text>
</comment>
<dbReference type="GO" id="GO:0006004">
    <property type="term" value="P:fucose metabolic process"/>
    <property type="evidence" value="ECO:0007669"/>
    <property type="project" value="InterPro"/>
</dbReference>
<evidence type="ECO:0000256" key="2">
    <source>
        <dbReference type="ARBA" id="ARBA00007951"/>
    </source>
</evidence>